<dbReference type="InterPro" id="IPR020904">
    <property type="entry name" value="Sc_DH/Rdtase_CS"/>
</dbReference>
<protein>
    <recommendedName>
        <fullName evidence="6">D-arabinitol 2-dehydrogenase</fullName>
    </recommendedName>
</protein>
<evidence type="ECO:0000256" key="2">
    <source>
        <dbReference type="ARBA" id="ARBA00022857"/>
    </source>
</evidence>
<dbReference type="GO" id="GO:0050085">
    <property type="term" value="F:mannitol 2-dehydrogenase (NADP+) activity"/>
    <property type="evidence" value="ECO:0007669"/>
    <property type="project" value="UniProtKB-ARBA"/>
</dbReference>
<gene>
    <name evidence="4" type="ORF">C8A00DRAFT_32451</name>
</gene>
<dbReference type="EMBL" id="MU856903">
    <property type="protein sequence ID" value="KAK4154780.1"/>
    <property type="molecule type" value="Genomic_DNA"/>
</dbReference>
<reference evidence="4" key="1">
    <citation type="journal article" date="2023" name="Mol. Phylogenet. Evol.">
        <title>Genome-scale phylogeny and comparative genomics of the fungal order Sordariales.</title>
        <authorList>
            <person name="Hensen N."/>
            <person name="Bonometti L."/>
            <person name="Westerberg I."/>
            <person name="Brannstrom I.O."/>
            <person name="Guillou S."/>
            <person name="Cros-Aarteil S."/>
            <person name="Calhoun S."/>
            <person name="Haridas S."/>
            <person name="Kuo A."/>
            <person name="Mondo S."/>
            <person name="Pangilinan J."/>
            <person name="Riley R."/>
            <person name="LaButti K."/>
            <person name="Andreopoulos B."/>
            <person name="Lipzen A."/>
            <person name="Chen C."/>
            <person name="Yan M."/>
            <person name="Daum C."/>
            <person name="Ng V."/>
            <person name="Clum A."/>
            <person name="Steindorff A."/>
            <person name="Ohm R.A."/>
            <person name="Martin F."/>
            <person name="Silar P."/>
            <person name="Natvig D.O."/>
            <person name="Lalanne C."/>
            <person name="Gautier V."/>
            <person name="Ament-Velasquez S.L."/>
            <person name="Kruys A."/>
            <person name="Hutchinson M.I."/>
            <person name="Powell A.J."/>
            <person name="Barry K."/>
            <person name="Miller A.N."/>
            <person name="Grigoriev I.V."/>
            <person name="Debuchy R."/>
            <person name="Gladieux P."/>
            <person name="Hiltunen Thoren M."/>
            <person name="Johannesson H."/>
        </authorList>
    </citation>
    <scope>NUCLEOTIDE SEQUENCE</scope>
    <source>
        <strain evidence="4">CBS 538.74</strain>
    </source>
</reference>
<dbReference type="InterPro" id="IPR002347">
    <property type="entry name" value="SDR_fam"/>
</dbReference>
<dbReference type="PROSITE" id="PS00061">
    <property type="entry name" value="ADH_SHORT"/>
    <property type="match status" value="1"/>
</dbReference>
<dbReference type="Gene3D" id="3.40.50.720">
    <property type="entry name" value="NAD(P)-binding Rossmann-like Domain"/>
    <property type="match status" value="1"/>
</dbReference>
<dbReference type="PANTHER" id="PTHR42760">
    <property type="entry name" value="SHORT-CHAIN DEHYDROGENASES/REDUCTASES FAMILY MEMBER"/>
    <property type="match status" value="1"/>
</dbReference>
<dbReference type="Pfam" id="PF13561">
    <property type="entry name" value="adh_short_C2"/>
    <property type="match status" value="1"/>
</dbReference>
<dbReference type="GO" id="GO:0019594">
    <property type="term" value="P:mannitol metabolic process"/>
    <property type="evidence" value="ECO:0007669"/>
    <property type="project" value="UniProtKB-ARBA"/>
</dbReference>
<dbReference type="Proteomes" id="UP001302745">
    <property type="component" value="Unassembled WGS sequence"/>
</dbReference>
<evidence type="ECO:0008006" key="6">
    <source>
        <dbReference type="Google" id="ProtNLM"/>
    </source>
</evidence>
<keyword evidence="5" id="KW-1185">Reference proteome</keyword>
<keyword evidence="2" id="KW-0521">NADP</keyword>
<reference evidence="4" key="2">
    <citation type="submission" date="2023-05" db="EMBL/GenBank/DDBJ databases">
        <authorList>
            <consortium name="Lawrence Berkeley National Laboratory"/>
            <person name="Steindorff A."/>
            <person name="Hensen N."/>
            <person name="Bonometti L."/>
            <person name="Westerberg I."/>
            <person name="Brannstrom I.O."/>
            <person name="Guillou S."/>
            <person name="Cros-Aarteil S."/>
            <person name="Calhoun S."/>
            <person name="Haridas S."/>
            <person name="Kuo A."/>
            <person name="Mondo S."/>
            <person name="Pangilinan J."/>
            <person name="Riley R."/>
            <person name="Labutti K."/>
            <person name="Andreopoulos B."/>
            <person name="Lipzen A."/>
            <person name="Chen C."/>
            <person name="Yanf M."/>
            <person name="Daum C."/>
            <person name="Ng V."/>
            <person name="Clum A."/>
            <person name="Ohm R."/>
            <person name="Martin F."/>
            <person name="Silar P."/>
            <person name="Natvig D."/>
            <person name="Lalanne C."/>
            <person name="Gautier V."/>
            <person name="Ament-Velasquez S.L."/>
            <person name="Kruys A."/>
            <person name="Hutchinson M.I."/>
            <person name="Powell A.J."/>
            <person name="Barry K."/>
            <person name="Miller A.N."/>
            <person name="Grigoriev I.V."/>
            <person name="Debuchy R."/>
            <person name="Gladieux P."/>
            <person name="Thoren M.H."/>
            <person name="Johannesson H."/>
        </authorList>
    </citation>
    <scope>NUCLEOTIDE SEQUENCE</scope>
    <source>
        <strain evidence="4">CBS 538.74</strain>
    </source>
</reference>
<dbReference type="InterPro" id="IPR036291">
    <property type="entry name" value="NAD(P)-bd_dom_sf"/>
</dbReference>
<proteinExistence type="inferred from homology"/>
<dbReference type="PANTHER" id="PTHR42760:SF103">
    <property type="entry name" value="SHORT-CHAIN DEHYDROGENASE_REDUCTASE SDR"/>
    <property type="match status" value="1"/>
</dbReference>
<evidence type="ECO:0000256" key="3">
    <source>
        <dbReference type="ARBA" id="ARBA00023002"/>
    </source>
</evidence>
<accession>A0AAN6VP11</accession>
<evidence type="ECO:0000313" key="5">
    <source>
        <dbReference type="Proteomes" id="UP001302745"/>
    </source>
</evidence>
<sequence length="366" mass="38471">MAAAARTARLAPRLAAISRPAIARAGVSSVAQRAAFSVSARHMKSEVIKETEVPVSIYSPDSKGIASANSDHFSIPVKKGAASAPEPIAEEEDAVVPLQDKVFNQMPRTLQKMSVMGKVIIITGGARGLGNHMARACAEAGAKAIAIFDANQDLGDESAAELHQKTGLPVSFFKVDVRDGNAINAAVQNVVDLYGTPDVLVNSAGIADSNIKAETYDPAMFRRLIDINLTGSFLMSQSVGRAMMAAGKPGSIVLVASMSGSIVNYPQEQSCYNASKAGVIQLGKSLAAEWAKHSIRVNCISPGYMDTALNKVPALDAQKKIWKSLTPQDRLGAVDDLNGLCVFLASDASGFMTGSNVIIDGGYTLY</sequence>
<dbReference type="SUPFAM" id="SSF51735">
    <property type="entry name" value="NAD(P)-binding Rossmann-fold domains"/>
    <property type="match status" value="1"/>
</dbReference>
<dbReference type="PRINTS" id="PR00081">
    <property type="entry name" value="GDHRDH"/>
</dbReference>
<name>A0AAN6VP11_9PEZI</name>
<evidence type="ECO:0000256" key="1">
    <source>
        <dbReference type="ARBA" id="ARBA00006484"/>
    </source>
</evidence>
<keyword evidence="3" id="KW-0560">Oxidoreductase</keyword>
<dbReference type="PRINTS" id="PR00080">
    <property type="entry name" value="SDRFAMILY"/>
</dbReference>
<evidence type="ECO:0000313" key="4">
    <source>
        <dbReference type="EMBL" id="KAK4154780.1"/>
    </source>
</evidence>
<dbReference type="FunFam" id="3.40.50.720:FF:000090">
    <property type="entry name" value="NADP-dependent mannitol dehydrogenase"/>
    <property type="match status" value="1"/>
</dbReference>
<comment type="similarity">
    <text evidence="1">Belongs to the short-chain dehydrogenases/reductases (SDR) family.</text>
</comment>
<dbReference type="AlphaFoldDB" id="A0AAN6VP11"/>
<comment type="caution">
    <text evidence="4">The sequence shown here is derived from an EMBL/GenBank/DDBJ whole genome shotgun (WGS) entry which is preliminary data.</text>
</comment>
<organism evidence="4 5">
    <name type="scientific">Chaetomidium leptoderma</name>
    <dbReference type="NCBI Taxonomy" id="669021"/>
    <lineage>
        <taxon>Eukaryota</taxon>
        <taxon>Fungi</taxon>
        <taxon>Dikarya</taxon>
        <taxon>Ascomycota</taxon>
        <taxon>Pezizomycotina</taxon>
        <taxon>Sordariomycetes</taxon>
        <taxon>Sordariomycetidae</taxon>
        <taxon>Sordariales</taxon>
        <taxon>Chaetomiaceae</taxon>
        <taxon>Chaetomidium</taxon>
    </lineage>
</organism>